<dbReference type="AlphaFoldDB" id="A0A146JZ65"/>
<reference evidence="2" key="1">
    <citation type="submission" date="2015-07" db="EMBL/GenBank/DDBJ databases">
        <title>Adaptation to a free-living lifestyle via gene acquisitions in the diplomonad Trepomonas sp. PC1.</title>
        <authorList>
            <person name="Xu F."/>
            <person name="Jerlstrom-Hultqvist J."/>
            <person name="Kolisko M."/>
            <person name="Simpson A.G.B."/>
            <person name="Roger A.J."/>
            <person name="Svard S.G."/>
            <person name="Andersson J.O."/>
        </authorList>
    </citation>
    <scope>NUCLEOTIDE SEQUENCE</scope>
    <source>
        <strain evidence="2">PC1</strain>
    </source>
</reference>
<proteinExistence type="predicted"/>
<evidence type="ECO:0008006" key="3">
    <source>
        <dbReference type="Google" id="ProtNLM"/>
    </source>
</evidence>
<evidence type="ECO:0000313" key="2">
    <source>
        <dbReference type="EMBL" id="JAP88691.1"/>
    </source>
</evidence>
<dbReference type="EMBL" id="GDID01007915">
    <property type="protein sequence ID" value="JAP88691.1"/>
    <property type="molecule type" value="Transcribed_RNA"/>
</dbReference>
<sequence>TIILTLMFALIVICYQLLNRPRIYTKNAQLKSRMSEILKMAPDETEEFEFQHFKFSHSKSDSFEYEQLVQPNLQCKNKPALVILPRMFQTSADADIQTLVSKFYDITSTSIIVHRRGLIEPMNQLMNPYTDFRDCLSIVNKQSKVILVAYADQSLKALLANLIPQQIIQKVILIDPILDPVEQFFNEQKNSLWKTYFDFNRDFILSQCILQKQEMSMLNLEEFFDFPSQQNFDQLFCKLFNKENAERFYFSCFKELELEELQGEILFCSGGFCSKLQKFDQFVVGRCQKEIIYEVIAEWADEKCKKKEE</sequence>
<feature type="non-terminal residue" evidence="2">
    <location>
        <position position="309"/>
    </location>
</feature>
<feature type="non-terminal residue" evidence="2">
    <location>
        <position position="1"/>
    </location>
</feature>
<organism evidence="2">
    <name type="scientific">Trepomonas sp. PC1</name>
    <dbReference type="NCBI Taxonomy" id="1076344"/>
    <lineage>
        <taxon>Eukaryota</taxon>
        <taxon>Metamonada</taxon>
        <taxon>Diplomonadida</taxon>
        <taxon>Hexamitidae</taxon>
        <taxon>Hexamitinae</taxon>
        <taxon>Trepomonas</taxon>
    </lineage>
</organism>
<gene>
    <name evidence="2" type="ORF">TPC1_31814</name>
</gene>
<name>A0A146JZ65_9EUKA</name>
<feature type="chain" id="PRO_5007526524" description="Alpha/beta hydrolase family protein" evidence="1">
    <location>
        <begin position="17"/>
        <end position="309"/>
    </location>
</feature>
<feature type="signal peptide" evidence="1">
    <location>
        <begin position="1"/>
        <end position="16"/>
    </location>
</feature>
<accession>A0A146JZ65</accession>
<evidence type="ECO:0000256" key="1">
    <source>
        <dbReference type="SAM" id="SignalP"/>
    </source>
</evidence>
<keyword evidence="1" id="KW-0732">Signal</keyword>
<protein>
    <recommendedName>
        <fullName evidence="3">Alpha/beta hydrolase family protein</fullName>
    </recommendedName>
</protein>